<name>A0ABV8LKM2_9ACTN</name>
<dbReference type="InterPro" id="IPR022928">
    <property type="entry name" value="RNA_2'-PTrans_KptA"/>
</dbReference>
<proteinExistence type="inferred from homology"/>
<dbReference type="PANTHER" id="PTHR12684">
    <property type="entry name" value="PUTATIVE PHOSPHOTRANSFERASE"/>
    <property type="match status" value="1"/>
</dbReference>
<keyword evidence="3 5" id="KW-0520">NAD</keyword>
<dbReference type="InterPro" id="IPR002745">
    <property type="entry name" value="Ptrans_KptA/Tpt1"/>
</dbReference>
<evidence type="ECO:0000256" key="5">
    <source>
        <dbReference type="HAMAP-Rule" id="MF_00299"/>
    </source>
</evidence>
<keyword evidence="2 5" id="KW-0808">Transferase</keyword>
<dbReference type="RefSeq" id="WP_253754821.1">
    <property type="nucleotide sequence ID" value="NZ_JAMZDZ010000001.1"/>
</dbReference>
<organism evidence="6 7">
    <name type="scientific">Hamadaea flava</name>
    <dbReference type="NCBI Taxonomy" id="1742688"/>
    <lineage>
        <taxon>Bacteria</taxon>
        <taxon>Bacillati</taxon>
        <taxon>Actinomycetota</taxon>
        <taxon>Actinomycetes</taxon>
        <taxon>Micromonosporales</taxon>
        <taxon>Micromonosporaceae</taxon>
        <taxon>Hamadaea</taxon>
    </lineage>
</organism>
<evidence type="ECO:0000256" key="1">
    <source>
        <dbReference type="ARBA" id="ARBA00009836"/>
    </source>
</evidence>
<dbReference type="HAMAP" id="MF_00299">
    <property type="entry name" value="KptA"/>
    <property type="match status" value="1"/>
</dbReference>
<dbReference type="Pfam" id="PF01885">
    <property type="entry name" value="PTS_2-RNA"/>
    <property type="match status" value="1"/>
</dbReference>
<evidence type="ECO:0000256" key="3">
    <source>
        <dbReference type="ARBA" id="ARBA00023027"/>
    </source>
</evidence>
<dbReference type="InterPro" id="IPR042080">
    <property type="entry name" value="RNA_2'-PTrans_N"/>
</dbReference>
<dbReference type="GO" id="GO:0016740">
    <property type="term" value="F:transferase activity"/>
    <property type="evidence" value="ECO:0007669"/>
    <property type="project" value="UniProtKB-KW"/>
</dbReference>
<dbReference type="EMBL" id="JBHSAY010000006">
    <property type="protein sequence ID" value="MFC4131359.1"/>
    <property type="molecule type" value="Genomic_DNA"/>
</dbReference>
<dbReference type="Proteomes" id="UP001595816">
    <property type="component" value="Unassembled WGS sequence"/>
</dbReference>
<evidence type="ECO:0000256" key="2">
    <source>
        <dbReference type="ARBA" id="ARBA00022679"/>
    </source>
</evidence>
<accession>A0ABV8LKM2</accession>
<reference evidence="7" key="1">
    <citation type="journal article" date="2019" name="Int. J. Syst. Evol. Microbiol.">
        <title>The Global Catalogue of Microorganisms (GCM) 10K type strain sequencing project: providing services to taxonomists for standard genome sequencing and annotation.</title>
        <authorList>
            <consortium name="The Broad Institute Genomics Platform"/>
            <consortium name="The Broad Institute Genome Sequencing Center for Infectious Disease"/>
            <person name="Wu L."/>
            <person name="Ma J."/>
        </authorList>
    </citation>
    <scope>NUCLEOTIDE SEQUENCE [LARGE SCALE GENOMIC DNA]</scope>
    <source>
        <strain evidence="7">CGMCC 4.7289</strain>
    </source>
</reference>
<comment type="caution">
    <text evidence="6">The sequence shown here is derived from an EMBL/GenBank/DDBJ whole genome shotgun (WGS) entry which is preliminary data.</text>
</comment>
<evidence type="ECO:0000313" key="7">
    <source>
        <dbReference type="Proteomes" id="UP001595816"/>
    </source>
</evidence>
<dbReference type="EC" id="2.7.1.-" evidence="5"/>
<dbReference type="Gene3D" id="1.10.10.970">
    <property type="entry name" value="RNA 2'-phosphotransferase, Tpt1/KptA family, N-terminal domain"/>
    <property type="match status" value="1"/>
</dbReference>
<comment type="function">
    <text evidence="4 5">Removes the 2'-phosphate from RNA via an intermediate in which the phosphate is ADP-ribosylated by NAD followed by a presumed transesterification to release the RNA and generate ADP-ribose 1''-2''-cyclic phosphate (APPR&gt;P). May function as an ADP-ribosylase.</text>
</comment>
<dbReference type="Gene3D" id="3.20.170.30">
    <property type="match status" value="1"/>
</dbReference>
<evidence type="ECO:0000256" key="4">
    <source>
        <dbReference type="ARBA" id="ARBA00025212"/>
    </source>
</evidence>
<keyword evidence="7" id="KW-1185">Reference proteome</keyword>
<gene>
    <name evidence="5" type="primary">kptA</name>
    <name evidence="6" type="ORF">ACFOZ4_12165</name>
</gene>
<dbReference type="InterPro" id="IPR042081">
    <property type="entry name" value="RNA_2'-PTrans_C"/>
</dbReference>
<comment type="similarity">
    <text evidence="1 5">Belongs to the KptA/TPT1 family.</text>
</comment>
<dbReference type="SUPFAM" id="SSF56399">
    <property type="entry name" value="ADP-ribosylation"/>
    <property type="match status" value="1"/>
</dbReference>
<dbReference type="NCBIfam" id="NF002014">
    <property type="entry name" value="PRK00819.1-4"/>
    <property type="match status" value="1"/>
</dbReference>
<sequence>MDLVRTSKRLSYVLRHRPDSVGLTLGAGGWVGVDELLHALARHGTRMTRDDLEYVVAHNDKRRFIIDGDRIRANQGHSVEVDLGLAPVTPPDRLYHGTARHNLDPIFLDGLVRGNRHHVHLSADEETALKVGARHGSPVVLAVDAAAMTAEGLLFYRSENGVWLTDHVPARHLTVVRTAARVS</sequence>
<evidence type="ECO:0000313" key="6">
    <source>
        <dbReference type="EMBL" id="MFC4131359.1"/>
    </source>
</evidence>
<protein>
    <recommendedName>
        <fullName evidence="5">Probable RNA 2'-phosphotransferase</fullName>
        <ecNumber evidence="5">2.7.1.-</ecNumber>
    </recommendedName>
</protein>
<dbReference type="PANTHER" id="PTHR12684:SF2">
    <property type="entry name" value="TRNA 2'-PHOSPHOTRANSFERASE 1"/>
    <property type="match status" value="1"/>
</dbReference>